<dbReference type="InterPro" id="IPR025724">
    <property type="entry name" value="GAG-pre-integrase_dom"/>
</dbReference>
<evidence type="ECO:0000313" key="2">
    <source>
        <dbReference type="EMBL" id="KAI5339056.1"/>
    </source>
</evidence>
<feature type="domain" description="Integrase catalytic" evidence="1">
    <location>
        <begin position="64"/>
        <end position="144"/>
    </location>
</feature>
<dbReference type="InterPro" id="IPR057670">
    <property type="entry name" value="SH3_retrovirus"/>
</dbReference>
<comment type="caution">
    <text evidence="2">The sequence shown here is derived from an EMBL/GenBank/DDBJ whole genome shotgun (WGS) entry which is preliminary data.</text>
</comment>
<dbReference type="SUPFAM" id="SSF53098">
    <property type="entry name" value="Ribonuclease H-like"/>
    <property type="match status" value="1"/>
</dbReference>
<dbReference type="GO" id="GO:0015074">
    <property type="term" value="P:DNA integration"/>
    <property type="evidence" value="ECO:0007669"/>
    <property type="project" value="InterPro"/>
</dbReference>
<dbReference type="Proteomes" id="UP001054821">
    <property type="component" value="Chromosome 3"/>
</dbReference>
<dbReference type="InterPro" id="IPR012337">
    <property type="entry name" value="RNaseH-like_sf"/>
</dbReference>
<protein>
    <recommendedName>
        <fullName evidence="1">Integrase catalytic domain-containing protein</fullName>
    </recommendedName>
</protein>
<accession>A0AAD4W9I2</accession>
<dbReference type="InterPro" id="IPR039537">
    <property type="entry name" value="Retrotran_Ty1/copia-like"/>
</dbReference>
<dbReference type="Gene3D" id="3.30.420.10">
    <property type="entry name" value="Ribonuclease H-like superfamily/Ribonuclease H"/>
    <property type="match status" value="1"/>
</dbReference>
<dbReference type="InterPro" id="IPR001584">
    <property type="entry name" value="Integrase_cat-core"/>
</dbReference>
<proteinExistence type="predicted"/>
<dbReference type="PANTHER" id="PTHR42648:SF18">
    <property type="entry name" value="RETROTRANSPOSON, UNCLASSIFIED-LIKE PROTEIN"/>
    <property type="match status" value="1"/>
</dbReference>
<dbReference type="InterPro" id="IPR036397">
    <property type="entry name" value="RNaseH_sf"/>
</dbReference>
<dbReference type="GO" id="GO:0003676">
    <property type="term" value="F:nucleic acid binding"/>
    <property type="evidence" value="ECO:0007669"/>
    <property type="project" value="InterPro"/>
</dbReference>
<reference evidence="2 3" key="1">
    <citation type="journal article" date="2022" name="G3 (Bethesda)">
        <title>Whole-genome sequence and methylome profiling of the almond [Prunus dulcis (Mill.) D.A. Webb] cultivar 'Nonpareil'.</title>
        <authorList>
            <person name="D'Amico-Willman K.M."/>
            <person name="Ouma W.Z."/>
            <person name="Meulia T."/>
            <person name="Sideli G.M."/>
            <person name="Gradziel T.M."/>
            <person name="Fresnedo-Ramirez J."/>
        </authorList>
    </citation>
    <scope>NUCLEOTIDE SEQUENCE [LARGE SCALE GENOMIC DNA]</scope>
    <source>
        <strain evidence="2">Clone GOH B32 T37-40</strain>
    </source>
</reference>
<evidence type="ECO:0000313" key="3">
    <source>
        <dbReference type="Proteomes" id="UP001054821"/>
    </source>
</evidence>
<dbReference type="Pfam" id="PF25597">
    <property type="entry name" value="SH3_retrovirus"/>
    <property type="match status" value="1"/>
</dbReference>
<organism evidence="2 3">
    <name type="scientific">Prunus dulcis</name>
    <name type="common">Almond</name>
    <name type="synonym">Amygdalus dulcis</name>
    <dbReference type="NCBI Taxonomy" id="3755"/>
    <lineage>
        <taxon>Eukaryota</taxon>
        <taxon>Viridiplantae</taxon>
        <taxon>Streptophyta</taxon>
        <taxon>Embryophyta</taxon>
        <taxon>Tracheophyta</taxon>
        <taxon>Spermatophyta</taxon>
        <taxon>Magnoliopsida</taxon>
        <taxon>eudicotyledons</taxon>
        <taxon>Gunneridae</taxon>
        <taxon>Pentapetalae</taxon>
        <taxon>rosids</taxon>
        <taxon>fabids</taxon>
        <taxon>Rosales</taxon>
        <taxon>Rosaceae</taxon>
        <taxon>Amygdaloideae</taxon>
        <taxon>Amygdaleae</taxon>
        <taxon>Prunus</taxon>
    </lineage>
</organism>
<name>A0AAD4W9I2_PRUDU</name>
<dbReference type="PANTHER" id="PTHR42648">
    <property type="entry name" value="TRANSPOSASE, PUTATIVE-RELATED"/>
    <property type="match status" value="1"/>
</dbReference>
<dbReference type="Pfam" id="PF13976">
    <property type="entry name" value="gag_pre-integrs"/>
    <property type="match status" value="1"/>
</dbReference>
<dbReference type="AlphaFoldDB" id="A0AAD4W9I2"/>
<dbReference type="PROSITE" id="PS50994">
    <property type="entry name" value="INTEGRASE"/>
    <property type="match status" value="1"/>
</dbReference>
<keyword evidence="3" id="KW-1185">Reference proteome</keyword>
<evidence type="ECO:0000259" key="1">
    <source>
        <dbReference type="PROSITE" id="PS50994"/>
    </source>
</evidence>
<gene>
    <name evidence="2" type="ORF">L3X38_018328</name>
</gene>
<sequence length="326" mass="37207">MEDTTWCWHRRFGHLNLQSLKLLQQKDMVYGLPEIGNAESICQACAIGKAHREAFGEEEMCGDQVCHWSWSERQLTVAYSPQQNGVADRKNRTIAEISKAMINEEKLPYMFWGETVNTAVYIQNRCPTKALNNTTPFEAFSGRMPGIKHLRVFGSICFCHVPRQLRSKLADSAVKSIFVGYGKCEKGYRVYNRQTKKITISRNVIFDEGALWDWDKQTIEYITIPMNFEDNSRSIEEEYEVTASSTLATQLENISSSVEMITDALNADSSDESPSSTPVKLRDITEIYARCNMSIIEPESFTEASRDKAWNKAMKIEMEIIEKNGT</sequence>
<dbReference type="EMBL" id="JAJFAZ020000003">
    <property type="protein sequence ID" value="KAI5339056.1"/>
    <property type="molecule type" value="Genomic_DNA"/>
</dbReference>